<proteinExistence type="predicted"/>
<sequence length="85" mass="9261">MTPPIKRRTTYLQDPATPFDPSQARLLPQALEIRNLHSAKQERWTVSVEELLGSGGGGGGGGWDAEVRSPPPPTFPGRSVILNIW</sequence>
<evidence type="ECO:0000313" key="2">
    <source>
        <dbReference type="Proteomes" id="UP000249057"/>
    </source>
</evidence>
<gene>
    <name evidence="1" type="ORF">BO95DRAFT_443909</name>
</gene>
<dbReference type="Proteomes" id="UP000249057">
    <property type="component" value="Unassembled WGS sequence"/>
</dbReference>
<keyword evidence="2" id="KW-1185">Reference proteome</keyword>
<dbReference type="EMBL" id="KZ825351">
    <property type="protein sequence ID" value="RAH44719.1"/>
    <property type="molecule type" value="Genomic_DNA"/>
</dbReference>
<reference evidence="1" key="1">
    <citation type="submission" date="2018-02" db="EMBL/GenBank/DDBJ databases">
        <title>The genomes of Aspergillus section Nigri reveals drivers in fungal speciation.</title>
        <authorList>
            <consortium name="DOE Joint Genome Institute"/>
            <person name="Vesth T.C."/>
            <person name="Nybo J."/>
            <person name="Theobald S."/>
            <person name="Brandl J."/>
            <person name="Frisvad J.C."/>
            <person name="Nielsen K.F."/>
            <person name="Lyhne E.K."/>
            <person name="Kogle M.E."/>
            <person name="Kuo A."/>
            <person name="Riley R."/>
            <person name="Clum A."/>
            <person name="Nolan M."/>
            <person name="Lipzen A."/>
            <person name="Salamov A."/>
            <person name="Henrissat B."/>
            <person name="Wiebenga A."/>
            <person name="De vries R.P."/>
            <person name="Grigoriev I.V."/>
            <person name="Mortensen U.H."/>
            <person name="Andersen M.R."/>
            <person name="Baker S.E."/>
        </authorList>
    </citation>
    <scope>NUCLEOTIDE SEQUENCE</scope>
    <source>
        <strain evidence="1">CBS 621.78</strain>
    </source>
</reference>
<name>A0ACD1G6D7_9EURO</name>
<accession>A0ACD1G6D7</accession>
<protein>
    <submittedName>
        <fullName evidence="1">Uncharacterized protein</fullName>
    </submittedName>
</protein>
<organism evidence="1 2">
    <name type="scientific">Aspergillus brunneoviolaceus CBS 621.78</name>
    <dbReference type="NCBI Taxonomy" id="1450534"/>
    <lineage>
        <taxon>Eukaryota</taxon>
        <taxon>Fungi</taxon>
        <taxon>Dikarya</taxon>
        <taxon>Ascomycota</taxon>
        <taxon>Pezizomycotina</taxon>
        <taxon>Eurotiomycetes</taxon>
        <taxon>Eurotiomycetidae</taxon>
        <taxon>Eurotiales</taxon>
        <taxon>Aspergillaceae</taxon>
        <taxon>Aspergillus</taxon>
        <taxon>Aspergillus subgen. Circumdati</taxon>
    </lineage>
</organism>
<evidence type="ECO:0000313" key="1">
    <source>
        <dbReference type="EMBL" id="RAH44719.1"/>
    </source>
</evidence>